<evidence type="ECO:0000313" key="2">
    <source>
        <dbReference type="EMBL" id="CAA9443026.1"/>
    </source>
</evidence>
<accession>A0A6J4QK70</accession>
<dbReference type="PANTHER" id="PTHR33993">
    <property type="entry name" value="GLYOXALASE-RELATED"/>
    <property type="match status" value="1"/>
</dbReference>
<dbReference type="EMBL" id="CADCVH010000001">
    <property type="protein sequence ID" value="CAA9443026.1"/>
    <property type="molecule type" value="Genomic_DNA"/>
</dbReference>
<dbReference type="Gene3D" id="3.10.180.10">
    <property type="entry name" value="2,3-Dihydroxybiphenyl 1,2-Dioxygenase, domain 1"/>
    <property type="match status" value="1"/>
</dbReference>
<dbReference type="InterPro" id="IPR037523">
    <property type="entry name" value="VOC_core"/>
</dbReference>
<dbReference type="InterPro" id="IPR029068">
    <property type="entry name" value="Glyas_Bleomycin-R_OHBP_Dase"/>
</dbReference>
<dbReference type="Pfam" id="PF00903">
    <property type="entry name" value="Glyoxalase"/>
    <property type="match status" value="1"/>
</dbReference>
<organism evidence="2">
    <name type="scientific">uncultured Rubrobacteraceae bacterium</name>
    <dbReference type="NCBI Taxonomy" id="349277"/>
    <lineage>
        <taxon>Bacteria</taxon>
        <taxon>Bacillati</taxon>
        <taxon>Actinomycetota</taxon>
        <taxon>Rubrobacteria</taxon>
        <taxon>Rubrobacterales</taxon>
        <taxon>Rubrobacteraceae</taxon>
        <taxon>environmental samples</taxon>
    </lineage>
</organism>
<dbReference type="InterPro" id="IPR052164">
    <property type="entry name" value="Anthracycline_SecMetBiosynth"/>
</dbReference>
<name>A0A6J4QK70_9ACTN</name>
<protein>
    <recommendedName>
        <fullName evidence="1">VOC domain-containing protein</fullName>
    </recommendedName>
</protein>
<feature type="domain" description="VOC" evidence="1">
    <location>
        <begin position="4"/>
        <end position="115"/>
    </location>
</feature>
<dbReference type="AlphaFoldDB" id="A0A6J4QK70"/>
<gene>
    <name evidence="2" type="ORF">AVDCRST_MAG02-249</name>
</gene>
<evidence type="ECO:0000259" key="1">
    <source>
        <dbReference type="PROSITE" id="PS51819"/>
    </source>
</evidence>
<proteinExistence type="predicted"/>
<dbReference type="SUPFAM" id="SSF54593">
    <property type="entry name" value="Glyoxalase/Bleomycin resistance protein/Dihydroxybiphenyl dioxygenase"/>
    <property type="match status" value="1"/>
</dbReference>
<sequence>MLKGVAVVWMPVQDIDRAKNFYGNTLGLSVTKEDGDWAEVDANGLTIGLNGREPGGAQAEGGPVVTFQPESSLEDTVGELQNQGVEVPAGISEHPWGRVATFKDSEGNDVQLYEPPKG</sequence>
<dbReference type="PROSITE" id="PS51819">
    <property type="entry name" value="VOC"/>
    <property type="match status" value="1"/>
</dbReference>
<dbReference type="InterPro" id="IPR004360">
    <property type="entry name" value="Glyas_Fos-R_dOase_dom"/>
</dbReference>
<reference evidence="2" key="1">
    <citation type="submission" date="2020-02" db="EMBL/GenBank/DDBJ databases">
        <authorList>
            <person name="Meier V. D."/>
        </authorList>
    </citation>
    <scope>NUCLEOTIDE SEQUENCE</scope>
    <source>
        <strain evidence="2">AVDCRST_MAG02</strain>
    </source>
</reference>